<dbReference type="AlphaFoldDB" id="A0A418W882"/>
<accession>A0A418W882</accession>
<dbReference type="CDD" id="cd06558">
    <property type="entry name" value="crotonase-like"/>
    <property type="match status" value="1"/>
</dbReference>
<dbReference type="GO" id="GO:0004300">
    <property type="term" value="F:enoyl-CoA hydratase activity"/>
    <property type="evidence" value="ECO:0007669"/>
    <property type="project" value="UniProtKB-EC"/>
</dbReference>
<dbReference type="EMBL" id="QYUM01000004">
    <property type="protein sequence ID" value="RJF86209.1"/>
    <property type="molecule type" value="Genomic_DNA"/>
</dbReference>
<protein>
    <submittedName>
        <fullName evidence="2">2-(1,2-epoxy-1,2-dihydrophenyl)acetyl-CoA isomerase</fullName>
        <ecNumber evidence="2">4.2.1.17</ecNumber>
    </submittedName>
</protein>
<name>A0A418W882_9SPHN</name>
<dbReference type="SUPFAM" id="SSF52096">
    <property type="entry name" value="ClpP/crotonase"/>
    <property type="match status" value="1"/>
</dbReference>
<reference evidence="2 3" key="1">
    <citation type="submission" date="2018-09" db="EMBL/GenBank/DDBJ databases">
        <authorList>
            <person name="Zhu H."/>
        </authorList>
    </citation>
    <scope>NUCLEOTIDE SEQUENCE [LARGE SCALE GENOMIC DNA]</scope>
    <source>
        <strain evidence="2 3">K2R01-6</strain>
    </source>
</reference>
<comment type="caution">
    <text evidence="2">The sequence shown here is derived from an EMBL/GenBank/DDBJ whole genome shotgun (WGS) entry which is preliminary data.</text>
</comment>
<dbReference type="PANTHER" id="PTHR43459">
    <property type="entry name" value="ENOYL-COA HYDRATASE"/>
    <property type="match status" value="1"/>
</dbReference>
<keyword evidence="2" id="KW-0456">Lyase</keyword>
<proteinExistence type="inferred from homology"/>
<dbReference type="InterPro" id="IPR029045">
    <property type="entry name" value="ClpP/crotonase-like_dom_sf"/>
</dbReference>
<dbReference type="PANTHER" id="PTHR43459:SF1">
    <property type="entry name" value="EG:BACN32G11.4 PROTEIN"/>
    <property type="match status" value="1"/>
</dbReference>
<dbReference type="InterPro" id="IPR014748">
    <property type="entry name" value="Enoyl-CoA_hydra_C"/>
</dbReference>
<sequence>MPGVTLTQLRLGSKLPSLRNPLPSRERVIGKDALLTYETIRLDIADGVATITLNRPDRLNAAPPQMFDEIRDVLDGAQEKGIRALLITGEGRAFCSGADLQGRDGESPITGGARAKAALTASYNPTMVALSQAPIPIVTAVNGPAAGIGCSLALAGDFVLAGKSAYFLQAFVNIGLVPDGGATWMLSRLVGKARAMEMMMLGERIPAEKAESWGLIYKAIEDAVLMEEARLLAARLAAGPTFALGLMRKGIADALEQDYAAAMAAEAARQNKAGDSEDAAEGTAAFLQKRKAEFKGR</sequence>
<keyword evidence="2" id="KW-0413">Isomerase</keyword>
<dbReference type="OrthoDB" id="9781757at2"/>
<comment type="similarity">
    <text evidence="1">Belongs to the enoyl-CoA hydratase/isomerase family.</text>
</comment>
<evidence type="ECO:0000256" key="1">
    <source>
        <dbReference type="ARBA" id="ARBA00005254"/>
    </source>
</evidence>
<dbReference type="EC" id="4.2.1.17" evidence="2"/>
<dbReference type="Proteomes" id="UP000286100">
    <property type="component" value="Unassembled WGS sequence"/>
</dbReference>
<dbReference type="GO" id="GO:0016853">
    <property type="term" value="F:isomerase activity"/>
    <property type="evidence" value="ECO:0007669"/>
    <property type="project" value="UniProtKB-KW"/>
</dbReference>
<dbReference type="Gene3D" id="3.90.226.10">
    <property type="entry name" value="2-enoyl-CoA Hydratase, Chain A, domain 1"/>
    <property type="match status" value="1"/>
</dbReference>
<dbReference type="InterPro" id="IPR001753">
    <property type="entry name" value="Enoyl-CoA_hydra/iso"/>
</dbReference>
<organism evidence="2 3">
    <name type="scientific">Sphingomonas cavernae</name>
    <dbReference type="NCBI Taxonomy" id="2320861"/>
    <lineage>
        <taxon>Bacteria</taxon>
        <taxon>Pseudomonadati</taxon>
        <taxon>Pseudomonadota</taxon>
        <taxon>Alphaproteobacteria</taxon>
        <taxon>Sphingomonadales</taxon>
        <taxon>Sphingomonadaceae</taxon>
        <taxon>Sphingomonas</taxon>
    </lineage>
</organism>
<gene>
    <name evidence="2" type="ORF">D3876_18615</name>
</gene>
<evidence type="ECO:0000313" key="3">
    <source>
        <dbReference type="Proteomes" id="UP000286100"/>
    </source>
</evidence>
<evidence type="ECO:0000313" key="2">
    <source>
        <dbReference type="EMBL" id="RJF86209.1"/>
    </source>
</evidence>
<keyword evidence="3" id="KW-1185">Reference proteome</keyword>
<dbReference type="Gene3D" id="1.10.12.10">
    <property type="entry name" value="Lyase 2-enoyl-coa Hydratase, Chain A, domain 2"/>
    <property type="match status" value="1"/>
</dbReference>
<dbReference type="Pfam" id="PF00378">
    <property type="entry name" value="ECH_1"/>
    <property type="match status" value="1"/>
</dbReference>